<dbReference type="EMBL" id="QGKX02001521">
    <property type="protein sequence ID" value="KAF3507820.1"/>
    <property type="molecule type" value="Genomic_DNA"/>
</dbReference>
<dbReference type="Proteomes" id="UP000712600">
    <property type="component" value="Unassembled WGS sequence"/>
</dbReference>
<sequence>MCLLYFSKHALRHVGDGLHRVRGAVEAERVRVFEHVCLQTNGNKASTGRHGRKRSDDDQADAVEDVETGVTSVGVTEESVDTVMGDSQLRLPLVELRESNEFPESLGDEGESWVMASWHTSYDIDDDVFWKRRNQRRLLLYSVGKFVVKTTTPQNRYVRKPNSGTH</sequence>
<reference evidence="1" key="1">
    <citation type="submission" date="2019-12" db="EMBL/GenBank/DDBJ databases">
        <title>Genome sequencing and annotation of Brassica cretica.</title>
        <authorList>
            <person name="Studholme D.J."/>
            <person name="Sarris P."/>
        </authorList>
    </citation>
    <scope>NUCLEOTIDE SEQUENCE</scope>
    <source>
        <strain evidence="1">PFS-109/04</strain>
        <tissue evidence="1">Leaf</tissue>
    </source>
</reference>
<protein>
    <submittedName>
        <fullName evidence="1">Uncharacterized protein</fullName>
    </submittedName>
</protein>
<organism evidence="1 2">
    <name type="scientific">Brassica cretica</name>
    <name type="common">Mustard</name>
    <dbReference type="NCBI Taxonomy" id="69181"/>
    <lineage>
        <taxon>Eukaryota</taxon>
        <taxon>Viridiplantae</taxon>
        <taxon>Streptophyta</taxon>
        <taxon>Embryophyta</taxon>
        <taxon>Tracheophyta</taxon>
        <taxon>Spermatophyta</taxon>
        <taxon>Magnoliopsida</taxon>
        <taxon>eudicotyledons</taxon>
        <taxon>Gunneridae</taxon>
        <taxon>Pentapetalae</taxon>
        <taxon>rosids</taxon>
        <taxon>malvids</taxon>
        <taxon>Brassicales</taxon>
        <taxon>Brassicaceae</taxon>
        <taxon>Brassiceae</taxon>
        <taxon>Brassica</taxon>
    </lineage>
</organism>
<evidence type="ECO:0000313" key="1">
    <source>
        <dbReference type="EMBL" id="KAF3507820.1"/>
    </source>
</evidence>
<dbReference type="AlphaFoldDB" id="A0A8S9NYK6"/>
<comment type="caution">
    <text evidence="1">The sequence shown here is derived from an EMBL/GenBank/DDBJ whole genome shotgun (WGS) entry which is preliminary data.</text>
</comment>
<accession>A0A8S9NYK6</accession>
<name>A0A8S9NYK6_BRACR</name>
<evidence type="ECO:0000313" key="2">
    <source>
        <dbReference type="Proteomes" id="UP000712600"/>
    </source>
</evidence>
<gene>
    <name evidence="1" type="ORF">F2Q69_00008985</name>
</gene>
<proteinExistence type="predicted"/>